<feature type="transmembrane region" description="Helical" evidence="1">
    <location>
        <begin position="30"/>
        <end position="55"/>
    </location>
</feature>
<keyword evidence="3" id="KW-1185">Reference proteome</keyword>
<protein>
    <recommendedName>
        <fullName evidence="4">G-protein coupled receptors family 1 profile domain-containing protein</fullName>
    </recommendedName>
</protein>
<evidence type="ECO:0000256" key="1">
    <source>
        <dbReference type="SAM" id="Phobius"/>
    </source>
</evidence>
<keyword evidence="1" id="KW-0472">Membrane</keyword>
<feature type="transmembrane region" description="Helical" evidence="1">
    <location>
        <begin position="108"/>
        <end position="125"/>
    </location>
</feature>
<organism evidence="2 3">
    <name type="scientific">Crucibulum laeve</name>
    <dbReference type="NCBI Taxonomy" id="68775"/>
    <lineage>
        <taxon>Eukaryota</taxon>
        <taxon>Fungi</taxon>
        <taxon>Dikarya</taxon>
        <taxon>Basidiomycota</taxon>
        <taxon>Agaricomycotina</taxon>
        <taxon>Agaricomycetes</taxon>
        <taxon>Agaricomycetidae</taxon>
        <taxon>Agaricales</taxon>
        <taxon>Agaricineae</taxon>
        <taxon>Nidulariaceae</taxon>
        <taxon>Crucibulum</taxon>
    </lineage>
</organism>
<dbReference type="STRING" id="68775.A0A5C3MAM9"/>
<dbReference type="EMBL" id="ML213594">
    <property type="protein sequence ID" value="TFK41526.1"/>
    <property type="molecule type" value="Genomic_DNA"/>
</dbReference>
<dbReference type="AlphaFoldDB" id="A0A5C3MAM9"/>
<evidence type="ECO:0008006" key="4">
    <source>
        <dbReference type="Google" id="ProtNLM"/>
    </source>
</evidence>
<keyword evidence="1" id="KW-0812">Transmembrane</keyword>
<gene>
    <name evidence="2" type="ORF">BDQ12DRAFT_764936</name>
</gene>
<name>A0A5C3MAM9_9AGAR</name>
<proteinExistence type="predicted"/>
<feature type="transmembrane region" description="Helical" evidence="1">
    <location>
        <begin position="180"/>
        <end position="200"/>
    </location>
</feature>
<dbReference type="Proteomes" id="UP000308652">
    <property type="component" value="Unassembled WGS sequence"/>
</dbReference>
<dbReference type="OrthoDB" id="3038990at2759"/>
<feature type="transmembrane region" description="Helical" evidence="1">
    <location>
        <begin position="137"/>
        <end position="160"/>
    </location>
</feature>
<evidence type="ECO:0000313" key="2">
    <source>
        <dbReference type="EMBL" id="TFK41526.1"/>
    </source>
</evidence>
<feature type="transmembrane region" description="Helical" evidence="1">
    <location>
        <begin position="236"/>
        <end position="256"/>
    </location>
</feature>
<reference evidence="2 3" key="1">
    <citation type="journal article" date="2019" name="Nat. Ecol. Evol.">
        <title>Megaphylogeny resolves global patterns of mushroom evolution.</title>
        <authorList>
            <person name="Varga T."/>
            <person name="Krizsan K."/>
            <person name="Foldi C."/>
            <person name="Dima B."/>
            <person name="Sanchez-Garcia M."/>
            <person name="Sanchez-Ramirez S."/>
            <person name="Szollosi G.J."/>
            <person name="Szarkandi J.G."/>
            <person name="Papp V."/>
            <person name="Albert L."/>
            <person name="Andreopoulos W."/>
            <person name="Angelini C."/>
            <person name="Antonin V."/>
            <person name="Barry K.W."/>
            <person name="Bougher N.L."/>
            <person name="Buchanan P."/>
            <person name="Buyck B."/>
            <person name="Bense V."/>
            <person name="Catcheside P."/>
            <person name="Chovatia M."/>
            <person name="Cooper J."/>
            <person name="Damon W."/>
            <person name="Desjardin D."/>
            <person name="Finy P."/>
            <person name="Geml J."/>
            <person name="Haridas S."/>
            <person name="Hughes K."/>
            <person name="Justo A."/>
            <person name="Karasinski D."/>
            <person name="Kautmanova I."/>
            <person name="Kiss B."/>
            <person name="Kocsube S."/>
            <person name="Kotiranta H."/>
            <person name="LaButti K.M."/>
            <person name="Lechner B.E."/>
            <person name="Liimatainen K."/>
            <person name="Lipzen A."/>
            <person name="Lukacs Z."/>
            <person name="Mihaltcheva S."/>
            <person name="Morgado L.N."/>
            <person name="Niskanen T."/>
            <person name="Noordeloos M.E."/>
            <person name="Ohm R.A."/>
            <person name="Ortiz-Santana B."/>
            <person name="Ovrebo C."/>
            <person name="Racz N."/>
            <person name="Riley R."/>
            <person name="Savchenko A."/>
            <person name="Shiryaev A."/>
            <person name="Soop K."/>
            <person name="Spirin V."/>
            <person name="Szebenyi C."/>
            <person name="Tomsovsky M."/>
            <person name="Tulloss R.E."/>
            <person name="Uehling J."/>
            <person name="Grigoriev I.V."/>
            <person name="Vagvolgyi C."/>
            <person name="Papp T."/>
            <person name="Martin F.M."/>
            <person name="Miettinen O."/>
            <person name="Hibbett D.S."/>
            <person name="Nagy L.G."/>
        </authorList>
    </citation>
    <scope>NUCLEOTIDE SEQUENCE [LARGE SCALE GENOMIC DNA]</scope>
    <source>
        <strain evidence="2 3">CBS 166.37</strain>
    </source>
</reference>
<sequence>MDSQNDSVADPRLLLPNPFTPLAFVPPENAYTVAIAAYVLIGTLSICMWDGLHCLSQDYLLLFKNKIGLPTITYFLSRICTFGFALTASIFETAPIKRCAMFRTVTNVFYLTSIPMTSFLFFLRVRAVYNRNIYVTVIFLTLWLAVTGYCLSLVTIIKGVNIGPTDYCTDTPLETRDGGTGIGIFIHDTLVFLAISWRLFSISHVENDARRGLKVIVFGRYLPAFSKALLHDGQVYYLMSLATVLLSQALFFSAHLPTQMRAVFSAFTITITNIMACRARKYFPEPEYYHYQHFPMQTWRETHS</sequence>
<keyword evidence="1" id="KW-1133">Transmembrane helix</keyword>
<evidence type="ECO:0000313" key="3">
    <source>
        <dbReference type="Proteomes" id="UP000308652"/>
    </source>
</evidence>
<accession>A0A5C3MAM9</accession>
<feature type="transmembrane region" description="Helical" evidence="1">
    <location>
        <begin position="67"/>
        <end position="88"/>
    </location>
</feature>